<organism evidence="1">
    <name type="scientific">Tanacetum cinerariifolium</name>
    <name type="common">Dalmatian daisy</name>
    <name type="synonym">Chrysanthemum cinerariifolium</name>
    <dbReference type="NCBI Taxonomy" id="118510"/>
    <lineage>
        <taxon>Eukaryota</taxon>
        <taxon>Viridiplantae</taxon>
        <taxon>Streptophyta</taxon>
        <taxon>Embryophyta</taxon>
        <taxon>Tracheophyta</taxon>
        <taxon>Spermatophyta</taxon>
        <taxon>Magnoliopsida</taxon>
        <taxon>eudicotyledons</taxon>
        <taxon>Gunneridae</taxon>
        <taxon>Pentapetalae</taxon>
        <taxon>asterids</taxon>
        <taxon>campanulids</taxon>
        <taxon>Asterales</taxon>
        <taxon>Asteraceae</taxon>
        <taxon>Asteroideae</taxon>
        <taxon>Anthemideae</taxon>
        <taxon>Anthemidinae</taxon>
        <taxon>Tanacetum</taxon>
    </lineage>
</organism>
<comment type="caution">
    <text evidence="1">The sequence shown here is derived from an EMBL/GenBank/DDBJ whole genome shotgun (WGS) entry which is preliminary data.</text>
</comment>
<reference evidence="1" key="1">
    <citation type="journal article" date="2019" name="Sci. Rep.">
        <title>Draft genome of Tanacetum cinerariifolium, the natural source of mosquito coil.</title>
        <authorList>
            <person name="Yamashiro T."/>
            <person name="Shiraishi A."/>
            <person name="Satake H."/>
            <person name="Nakayama K."/>
        </authorList>
    </citation>
    <scope>NUCLEOTIDE SEQUENCE</scope>
</reference>
<sequence length="88" mass="10005">MMRDANSVENISVQSLPSIHQDQWQHDSPPNITTRRGASWLRILLPLQQLKVKHWAIDLLIQSLSLHISLKIMMVVILLSSDVNVEGV</sequence>
<name>A0A699K887_TANCI</name>
<dbReference type="AlphaFoldDB" id="A0A699K887"/>
<dbReference type="EMBL" id="BKCJ010492629">
    <property type="protein sequence ID" value="GFA81195.1"/>
    <property type="molecule type" value="Genomic_DNA"/>
</dbReference>
<evidence type="ECO:0000313" key="1">
    <source>
        <dbReference type="EMBL" id="GFA81195.1"/>
    </source>
</evidence>
<gene>
    <name evidence="1" type="ORF">Tci_653167</name>
</gene>
<proteinExistence type="predicted"/>
<protein>
    <submittedName>
        <fullName evidence="1">Uncharacterized protein</fullName>
    </submittedName>
</protein>
<accession>A0A699K887</accession>